<dbReference type="GO" id="GO:0009279">
    <property type="term" value="C:cell outer membrane"/>
    <property type="evidence" value="ECO:0007669"/>
    <property type="project" value="UniProtKB-SubCell"/>
</dbReference>
<keyword evidence="4" id="KW-0472">Membrane</keyword>
<dbReference type="RefSeq" id="WP_090603372.1">
    <property type="nucleotide sequence ID" value="NZ_FNZR01000002.1"/>
</dbReference>
<accession>A0A1H7IME6</accession>
<evidence type="ECO:0000256" key="5">
    <source>
        <dbReference type="ARBA" id="ARBA00023237"/>
    </source>
</evidence>
<comment type="subcellular location">
    <subcellularLocation>
        <location evidence="1">Cell outer membrane</location>
    </subcellularLocation>
</comment>
<proteinExistence type="inferred from homology"/>
<comment type="similarity">
    <text evidence="2">Belongs to the SusD family.</text>
</comment>
<dbReference type="InterPro" id="IPR012944">
    <property type="entry name" value="SusD_RagB_dom"/>
</dbReference>
<name>A0A1H7IME6_9SPHI</name>
<gene>
    <name evidence="8" type="ORF">SAMN05421740_102270</name>
</gene>
<dbReference type="Pfam" id="PF14322">
    <property type="entry name" value="SusD-like_3"/>
    <property type="match status" value="1"/>
</dbReference>
<evidence type="ECO:0000313" key="9">
    <source>
        <dbReference type="Proteomes" id="UP000198916"/>
    </source>
</evidence>
<evidence type="ECO:0000256" key="1">
    <source>
        <dbReference type="ARBA" id="ARBA00004442"/>
    </source>
</evidence>
<dbReference type="CDD" id="cd08977">
    <property type="entry name" value="SusD"/>
    <property type="match status" value="1"/>
</dbReference>
<evidence type="ECO:0000259" key="7">
    <source>
        <dbReference type="Pfam" id="PF14322"/>
    </source>
</evidence>
<sequence length="487" mass="53025">MNLLNYKAKGYLGKKIAFLSIPLLLSISSCSEDFLVAEPELDISDVVIFETPERAEAAISGLYLGAKHGRLFGGRYLIYNDIKGEEFLNRTTNVVTGYSTYQFTNDASDTYIADFWNHGYLTINKANIAIAGLEANTSGLDGALVSQFVGEAKFIRALCYFGLVQIFAKPFVLDNGQSRGLPLRLQPETGSDNNELAPSSVGEVYNQILADLDAAIGSLPADYNDDEKNVTRAHVNAAIALKVRVLLAKGDYAGVITEGNRLVPTSAPFIAPSGISHRLQPDITSVFSAPYLTAESIFSFPMAATNNPGGQNQLGLYYNIGNGNLEYTVNTSSPGIFTNPQWGENDDRRTEFIGVEPRGTYFTKFAGVSPFVDYVPIIRYAEVLLNVAEAEAEVGDVNRAKALLEAVHHRSDAAYEFGTLSRDELIEAILVERRIELMAEGFRANDAARRGLPHESVGAGSAIPPTDNRYVFPIPILERQTNPAIGD</sequence>
<dbReference type="InterPro" id="IPR033985">
    <property type="entry name" value="SusD-like_N"/>
</dbReference>
<evidence type="ECO:0000259" key="6">
    <source>
        <dbReference type="Pfam" id="PF07980"/>
    </source>
</evidence>
<dbReference type="Proteomes" id="UP000198916">
    <property type="component" value="Unassembled WGS sequence"/>
</dbReference>
<evidence type="ECO:0000313" key="8">
    <source>
        <dbReference type="EMBL" id="SEK62887.1"/>
    </source>
</evidence>
<dbReference type="SUPFAM" id="SSF48452">
    <property type="entry name" value="TPR-like"/>
    <property type="match status" value="1"/>
</dbReference>
<dbReference type="Pfam" id="PF07980">
    <property type="entry name" value="SusD_RagB"/>
    <property type="match status" value="1"/>
</dbReference>
<dbReference type="PROSITE" id="PS51257">
    <property type="entry name" value="PROKAR_LIPOPROTEIN"/>
    <property type="match status" value="1"/>
</dbReference>
<protein>
    <submittedName>
        <fullName evidence="8">SusD family protein</fullName>
    </submittedName>
</protein>
<dbReference type="OrthoDB" id="9792139at2"/>
<dbReference type="Gene3D" id="1.25.40.390">
    <property type="match status" value="1"/>
</dbReference>
<dbReference type="STRING" id="332977.SAMN05421740_102270"/>
<dbReference type="InterPro" id="IPR011990">
    <property type="entry name" value="TPR-like_helical_dom_sf"/>
</dbReference>
<evidence type="ECO:0000256" key="4">
    <source>
        <dbReference type="ARBA" id="ARBA00023136"/>
    </source>
</evidence>
<evidence type="ECO:0000256" key="2">
    <source>
        <dbReference type="ARBA" id="ARBA00006275"/>
    </source>
</evidence>
<keyword evidence="3" id="KW-0732">Signal</keyword>
<keyword evidence="9" id="KW-1185">Reference proteome</keyword>
<feature type="domain" description="RagB/SusD" evidence="6">
    <location>
        <begin position="375"/>
        <end position="450"/>
    </location>
</feature>
<dbReference type="EMBL" id="FNZR01000002">
    <property type="protein sequence ID" value="SEK62887.1"/>
    <property type="molecule type" value="Genomic_DNA"/>
</dbReference>
<dbReference type="AlphaFoldDB" id="A0A1H7IME6"/>
<reference evidence="9" key="1">
    <citation type="submission" date="2016-10" db="EMBL/GenBank/DDBJ databases">
        <authorList>
            <person name="Varghese N."/>
            <person name="Submissions S."/>
        </authorList>
    </citation>
    <scope>NUCLEOTIDE SEQUENCE [LARGE SCALE GENOMIC DNA]</scope>
    <source>
        <strain evidence="9">Jip14</strain>
    </source>
</reference>
<keyword evidence="5" id="KW-0998">Cell outer membrane</keyword>
<evidence type="ECO:0000256" key="3">
    <source>
        <dbReference type="ARBA" id="ARBA00022729"/>
    </source>
</evidence>
<feature type="domain" description="SusD-like N-terminal" evidence="7">
    <location>
        <begin position="81"/>
        <end position="247"/>
    </location>
</feature>
<organism evidence="8 9">
    <name type="scientific">Parapedobacter koreensis</name>
    <dbReference type="NCBI Taxonomy" id="332977"/>
    <lineage>
        <taxon>Bacteria</taxon>
        <taxon>Pseudomonadati</taxon>
        <taxon>Bacteroidota</taxon>
        <taxon>Sphingobacteriia</taxon>
        <taxon>Sphingobacteriales</taxon>
        <taxon>Sphingobacteriaceae</taxon>
        <taxon>Parapedobacter</taxon>
    </lineage>
</organism>